<evidence type="ECO:0008006" key="4">
    <source>
        <dbReference type="Google" id="ProtNLM"/>
    </source>
</evidence>
<evidence type="ECO:0000313" key="3">
    <source>
        <dbReference type="Proteomes" id="UP001408789"/>
    </source>
</evidence>
<protein>
    <recommendedName>
        <fullName evidence="4">Avr9/Cf-9 rapidly elicited protein 146</fullName>
    </recommendedName>
</protein>
<name>A0AAP0DBA5_9ASTR</name>
<organism evidence="2 3">
    <name type="scientific">Deinandra increscens subsp. villosa</name>
    <dbReference type="NCBI Taxonomy" id="3103831"/>
    <lineage>
        <taxon>Eukaryota</taxon>
        <taxon>Viridiplantae</taxon>
        <taxon>Streptophyta</taxon>
        <taxon>Embryophyta</taxon>
        <taxon>Tracheophyta</taxon>
        <taxon>Spermatophyta</taxon>
        <taxon>Magnoliopsida</taxon>
        <taxon>eudicotyledons</taxon>
        <taxon>Gunneridae</taxon>
        <taxon>Pentapetalae</taxon>
        <taxon>asterids</taxon>
        <taxon>campanulids</taxon>
        <taxon>Asterales</taxon>
        <taxon>Asteraceae</taxon>
        <taxon>Asteroideae</taxon>
        <taxon>Heliantheae alliance</taxon>
        <taxon>Madieae</taxon>
        <taxon>Madiinae</taxon>
        <taxon>Deinandra</taxon>
    </lineage>
</organism>
<comment type="caution">
    <text evidence="2">The sequence shown here is derived from an EMBL/GenBank/DDBJ whole genome shotgun (WGS) entry which is preliminary data.</text>
</comment>
<dbReference type="Proteomes" id="UP001408789">
    <property type="component" value="Unassembled WGS sequence"/>
</dbReference>
<evidence type="ECO:0000256" key="1">
    <source>
        <dbReference type="SAM" id="MobiDB-lite"/>
    </source>
</evidence>
<keyword evidence="3" id="KW-1185">Reference proteome</keyword>
<sequence length="175" mass="19524">MEQNLPITAKKVWSLMRVIFFMLKKGISKAKLLTDLTMLTTRGKLAGKSLHNLLFHHHHHWAAATFPPPTSGEYEFSCTTTPTYPLSLFSSHKKNRGPHTPPLDDIFINAAVMRALEDVMKSAAASPEVGKSTPVGRELRVTDSPFPLSNGDGDGKVDEAADRFIMRFYKDLRSQ</sequence>
<proteinExistence type="predicted"/>
<dbReference type="PANTHER" id="PTHR33265:SF31">
    <property type="entry name" value="AVR9_CF-9 RAPIDLY ELICITED PROTEIN 146"/>
    <property type="match status" value="1"/>
</dbReference>
<evidence type="ECO:0000313" key="2">
    <source>
        <dbReference type="EMBL" id="KAK9069740.1"/>
    </source>
</evidence>
<dbReference type="PANTHER" id="PTHR33265">
    <property type="entry name" value="AVR9/CF-9 RAPIDLY ELICITED PROTEIN-RELATED"/>
    <property type="match status" value="1"/>
</dbReference>
<accession>A0AAP0DBA5</accession>
<feature type="region of interest" description="Disordered" evidence="1">
    <location>
        <begin position="123"/>
        <end position="154"/>
    </location>
</feature>
<dbReference type="AlphaFoldDB" id="A0AAP0DBA5"/>
<dbReference type="EMBL" id="JBCNJP010000012">
    <property type="protein sequence ID" value="KAK9069740.1"/>
    <property type="molecule type" value="Genomic_DNA"/>
</dbReference>
<reference evidence="2 3" key="1">
    <citation type="submission" date="2024-04" db="EMBL/GenBank/DDBJ databases">
        <title>The reference genome of an endangered Asteraceae, Deinandra increscens subsp. villosa, native to the Central Coast of California.</title>
        <authorList>
            <person name="Guilliams M."/>
            <person name="Hasenstab-Lehman K."/>
            <person name="Meyer R."/>
            <person name="Mcevoy S."/>
        </authorList>
    </citation>
    <scope>NUCLEOTIDE SEQUENCE [LARGE SCALE GENOMIC DNA]</scope>
    <source>
        <tissue evidence="2">Leaf</tissue>
    </source>
</reference>
<gene>
    <name evidence="2" type="ORF">SSX86_010134</name>
</gene>